<dbReference type="EMBL" id="LR796626">
    <property type="protein sequence ID" value="CAB4155392.1"/>
    <property type="molecule type" value="Genomic_DNA"/>
</dbReference>
<name>A0A6J5SGZ6_9CAUD</name>
<evidence type="ECO:0000313" key="3">
    <source>
        <dbReference type="EMBL" id="CAB4155392.1"/>
    </source>
</evidence>
<evidence type="ECO:0000313" key="2">
    <source>
        <dbReference type="EMBL" id="CAB4140697.1"/>
    </source>
</evidence>
<dbReference type="EMBL" id="LR796370">
    <property type="protein sequence ID" value="CAB4140697.1"/>
    <property type="molecule type" value="Genomic_DNA"/>
</dbReference>
<evidence type="ECO:0000313" key="4">
    <source>
        <dbReference type="EMBL" id="CAB4213383.1"/>
    </source>
</evidence>
<feature type="region of interest" description="Disordered" evidence="1">
    <location>
        <begin position="45"/>
        <end position="68"/>
    </location>
</feature>
<dbReference type="EMBL" id="LR797399">
    <property type="protein sequence ID" value="CAB4213383.1"/>
    <property type="molecule type" value="Genomic_DNA"/>
</dbReference>
<reference evidence="4" key="1">
    <citation type="submission" date="2020-05" db="EMBL/GenBank/DDBJ databases">
        <authorList>
            <person name="Chiriac C."/>
            <person name="Salcher M."/>
            <person name="Ghai R."/>
            <person name="Kavagutti S V."/>
        </authorList>
    </citation>
    <scope>NUCLEOTIDE SEQUENCE</scope>
</reference>
<protein>
    <submittedName>
        <fullName evidence="4">Uncharacterized protein</fullName>
    </submittedName>
</protein>
<accession>A0A6J5SGZ6</accession>
<evidence type="ECO:0000256" key="1">
    <source>
        <dbReference type="SAM" id="MobiDB-lite"/>
    </source>
</evidence>
<proteinExistence type="predicted"/>
<sequence>MLDERLVRLELLKVLLPAASRAGLTDPSAIVQSAGTLEKYVLGLSQHGEKTPDSPTSQQFSKAPKGKA</sequence>
<organism evidence="4">
    <name type="scientific">uncultured Caudovirales phage</name>
    <dbReference type="NCBI Taxonomy" id="2100421"/>
    <lineage>
        <taxon>Viruses</taxon>
        <taxon>Duplodnaviria</taxon>
        <taxon>Heunggongvirae</taxon>
        <taxon>Uroviricota</taxon>
        <taxon>Caudoviricetes</taxon>
        <taxon>Peduoviridae</taxon>
        <taxon>Maltschvirus</taxon>
        <taxon>Maltschvirus maltsch</taxon>
    </lineage>
</organism>
<gene>
    <name evidence="4" type="ORF">UFOVP1449_10</name>
    <name evidence="2" type="ORF">UFOVP400_53</name>
    <name evidence="3" type="ORF">UFOVP669_5</name>
</gene>